<dbReference type="PROSITE" id="PS50928">
    <property type="entry name" value="ABC_TM1"/>
    <property type="match status" value="1"/>
</dbReference>
<dbReference type="AlphaFoldDB" id="A0A7R7EI47"/>
<proteinExistence type="inferred from homology"/>
<evidence type="ECO:0000313" key="9">
    <source>
        <dbReference type="EMBL" id="BCN29114.1"/>
    </source>
</evidence>
<organism evidence="9 10">
    <name type="scientific">Anaeromicropila herbilytica</name>
    <dbReference type="NCBI Taxonomy" id="2785025"/>
    <lineage>
        <taxon>Bacteria</taxon>
        <taxon>Bacillati</taxon>
        <taxon>Bacillota</taxon>
        <taxon>Clostridia</taxon>
        <taxon>Lachnospirales</taxon>
        <taxon>Lachnospiraceae</taxon>
        <taxon>Anaeromicropila</taxon>
    </lineage>
</organism>
<evidence type="ECO:0000256" key="4">
    <source>
        <dbReference type="ARBA" id="ARBA00022692"/>
    </source>
</evidence>
<dbReference type="PANTHER" id="PTHR43744:SF12">
    <property type="entry name" value="ABC TRANSPORTER PERMEASE PROTEIN MG189-RELATED"/>
    <property type="match status" value="1"/>
</dbReference>
<reference evidence="9 10" key="1">
    <citation type="submission" date="2020-11" db="EMBL/GenBank/DDBJ databases">
        <title>Draft genome sequencing of a Lachnospiraceae strain isolated from anoxic soil subjected to BSD treatment.</title>
        <authorList>
            <person name="Uek A."/>
            <person name="Tonouchi A."/>
        </authorList>
    </citation>
    <scope>NUCLEOTIDE SEQUENCE [LARGE SCALE GENOMIC DNA]</scope>
    <source>
        <strain evidence="9 10">TB5</strain>
    </source>
</reference>
<feature type="transmembrane region" description="Helical" evidence="7">
    <location>
        <begin position="122"/>
        <end position="146"/>
    </location>
</feature>
<keyword evidence="2 7" id="KW-0813">Transport</keyword>
<dbReference type="Gene3D" id="1.10.3720.10">
    <property type="entry name" value="MetI-like"/>
    <property type="match status" value="1"/>
</dbReference>
<keyword evidence="5 7" id="KW-1133">Transmembrane helix</keyword>
<feature type="transmembrane region" description="Helical" evidence="7">
    <location>
        <begin position="158"/>
        <end position="178"/>
    </location>
</feature>
<dbReference type="Pfam" id="PF00528">
    <property type="entry name" value="BPD_transp_1"/>
    <property type="match status" value="1"/>
</dbReference>
<dbReference type="RefSeq" id="WP_271714409.1">
    <property type="nucleotide sequence ID" value="NZ_AP024169.1"/>
</dbReference>
<dbReference type="KEGG" id="ahb:bsdtb5_04090"/>
<evidence type="ECO:0000256" key="1">
    <source>
        <dbReference type="ARBA" id="ARBA00004651"/>
    </source>
</evidence>
<accession>A0A7R7EI47</accession>
<evidence type="ECO:0000259" key="8">
    <source>
        <dbReference type="PROSITE" id="PS50928"/>
    </source>
</evidence>
<evidence type="ECO:0000256" key="6">
    <source>
        <dbReference type="ARBA" id="ARBA00023136"/>
    </source>
</evidence>
<comment type="similarity">
    <text evidence="7">Belongs to the binding-protein-dependent transport system permease family.</text>
</comment>
<dbReference type="PANTHER" id="PTHR43744">
    <property type="entry name" value="ABC TRANSPORTER PERMEASE PROTEIN MG189-RELATED-RELATED"/>
    <property type="match status" value="1"/>
</dbReference>
<evidence type="ECO:0000256" key="7">
    <source>
        <dbReference type="RuleBase" id="RU363032"/>
    </source>
</evidence>
<dbReference type="CDD" id="cd06261">
    <property type="entry name" value="TM_PBP2"/>
    <property type="match status" value="1"/>
</dbReference>
<dbReference type="Proteomes" id="UP000595897">
    <property type="component" value="Chromosome"/>
</dbReference>
<dbReference type="InterPro" id="IPR000515">
    <property type="entry name" value="MetI-like"/>
</dbReference>
<feature type="transmembrane region" description="Helical" evidence="7">
    <location>
        <begin position="260"/>
        <end position="278"/>
    </location>
</feature>
<keyword evidence="6 7" id="KW-0472">Membrane</keyword>
<feature type="transmembrane region" description="Helical" evidence="7">
    <location>
        <begin position="94"/>
        <end position="113"/>
    </location>
</feature>
<protein>
    <submittedName>
        <fullName evidence="9">ABC transporter permease</fullName>
    </submittedName>
</protein>
<evidence type="ECO:0000256" key="2">
    <source>
        <dbReference type="ARBA" id="ARBA00022448"/>
    </source>
</evidence>
<dbReference type="InterPro" id="IPR035906">
    <property type="entry name" value="MetI-like_sf"/>
</dbReference>
<dbReference type="GO" id="GO:0005886">
    <property type="term" value="C:plasma membrane"/>
    <property type="evidence" value="ECO:0007669"/>
    <property type="project" value="UniProtKB-SubCell"/>
</dbReference>
<dbReference type="GO" id="GO:0055085">
    <property type="term" value="P:transmembrane transport"/>
    <property type="evidence" value="ECO:0007669"/>
    <property type="project" value="InterPro"/>
</dbReference>
<feature type="domain" description="ABC transmembrane type-1" evidence="8">
    <location>
        <begin position="87"/>
        <end position="278"/>
    </location>
</feature>
<comment type="subcellular location">
    <subcellularLocation>
        <location evidence="1 7">Cell membrane</location>
        <topology evidence="1 7">Multi-pass membrane protein</topology>
    </subcellularLocation>
</comment>
<evidence type="ECO:0000256" key="5">
    <source>
        <dbReference type="ARBA" id="ARBA00022989"/>
    </source>
</evidence>
<keyword evidence="3" id="KW-1003">Cell membrane</keyword>
<keyword evidence="10" id="KW-1185">Reference proteome</keyword>
<feature type="transmembrane region" description="Helical" evidence="7">
    <location>
        <begin position="21"/>
        <end position="47"/>
    </location>
</feature>
<sequence>MSENKTPSKAKNRPDHKVKTRVLAVFLNLVLIIFSLSCIFPLIWLFYSSLKEKRVFNADIIGLPKSPSFSNYVDILSNKDYHIFASLFNSFRTTIISVSLIIICGFIVGYILARVKFKGNRLLYVIFLMGLLIPIHSLLVPIYVVFNNTGLNNQWFTLIIPYVAFGLPIAIFLVEGYVKAIPVALEEAAAIDGSSFTRTLFTVILPTCKPILTTVGIIQTFGCWNEFSFALVLIRDQALHTVPLAMTQFTGQFSSDYPKIMAALLTTMAPIIVFYFVFSKQIIKGMVAGAVKG</sequence>
<gene>
    <name evidence="9" type="primary">msmG</name>
    <name evidence="9" type="ORF">bsdtb5_04090</name>
</gene>
<dbReference type="SUPFAM" id="SSF161098">
    <property type="entry name" value="MetI-like"/>
    <property type="match status" value="1"/>
</dbReference>
<feature type="transmembrane region" description="Helical" evidence="7">
    <location>
        <begin position="199"/>
        <end position="221"/>
    </location>
</feature>
<name>A0A7R7EI47_9FIRM</name>
<evidence type="ECO:0000313" key="10">
    <source>
        <dbReference type="Proteomes" id="UP000595897"/>
    </source>
</evidence>
<keyword evidence="4 7" id="KW-0812">Transmembrane</keyword>
<dbReference type="EMBL" id="AP024169">
    <property type="protein sequence ID" value="BCN29114.1"/>
    <property type="molecule type" value="Genomic_DNA"/>
</dbReference>
<evidence type="ECO:0000256" key="3">
    <source>
        <dbReference type="ARBA" id="ARBA00022475"/>
    </source>
</evidence>